<name>A0AAW0IDV9_MYOGA</name>
<protein>
    <recommendedName>
        <fullName evidence="3">60S ribosomal protein L29</fullName>
    </recommendedName>
</protein>
<dbReference type="AlphaFoldDB" id="A0AAW0IDV9"/>
<keyword evidence="2" id="KW-1185">Reference proteome</keyword>
<organism evidence="1 2">
    <name type="scientific">Myodes glareolus</name>
    <name type="common">Bank vole</name>
    <name type="synonym">Clethrionomys glareolus</name>
    <dbReference type="NCBI Taxonomy" id="447135"/>
    <lineage>
        <taxon>Eukaryota</taxon>
        <taxon>Metazoa</taxon>
        <taxon>Chordata</taxon>
        <taxon>Craniata</taxon>
        <taxon>Vertebrata</taxon>
        <taxon>Euteleostomi</taxon>
        <taxon>Mammalia</taxon>
        <taxon>Eutheria</taxon>
        <taxon>Euarchontoglires</taxon>
        <taxon>Glires</taxon>
        <taxon>Rodentia</taxon>
        <taxon>Myomorpha</taxon>
        <taxon>Muroidea</taxon>
        <taxon>Cricetidae</taxon>
        <taxon>Arvicolinae</taxon>
        <taxon>Myodes</taxon>
    </lineage>
</organism>
<proteinExistence type="predicted"/>
<dbReference type="EMBL" id="JBBHLL010000151">
    <property type="protein sequence ID" value="KAK7812517.1"/>
    <property type="molecule type" value="Genomic_DNA"/>
</dbReference>
<dbReference type="Gene3D" id="6.10.140.1730">
    <property type="match status" value="1"/>
</dbReference>
<reference evidence="1 2" key="1">
    <citation type="journal article" date="2023" name="bioRxiv">
        <title>Conserved and derived expression patterns and positive selection on dental genes reveal complex evolutionary context of ever-growing rodent molars.</title>
        <authorList>
            <person name="Calamari Z.T."/>
            <person name="Song A."/>
            <person name="Cohen E."/>
            <person name="Akter M."/>
            <person name="Roy R.D."/>
            <person name="Hallikas O."/>
            <person name="Christensen M.M."/>
            <person name="Li P."/>
            <person name="Marangoni P."/>
            <person name="Jernvall J."/>
            <person name="Klein O.D."/>
        </authorList>
    </citation>
    <scope>NUCLEOTIDE SEQUENCE [LARGE SCALE GENOMIC DNA]</scope>
    <source>
        <strain evidence="1">V071</strain>
    </source>
</reference>
<evidence type="ECO:0000313" key="1">
    <source>
        <dbReference type="EMBL" id="KAK7812517.1"/>
    </source>
</evidence>
<evidence type="ECO:0000313" key="2">
    <source>
        <dbReference type="Proteomes" id="UP001488838"/>
    </source>
</evidence>
<accession>A0AAW0IDV9</accession>
<sequence length="444" mass="48053">MEEILKCISRHLEVQKGEMIKKTTNGTKQALDGHLRPTSKRVVVSSAQPWDKGLIGGPWAEALTGEEEEGGEAIEKKNAETFSPDVDGRVLGYHAPLPQSTLWAWFCGLGNRALDSLGSGSQDQVDAGMTDSATPQHCTRLLSRTLGSLFSSSLHFGVEWSDPTQFKLSTVRSLKGLSKNPGDKRAADDLEGTLLSVELCDSQGLKSSSSHGTLFCASCCPGPTVIQRHKFHFLLALKEDTSLGVDPKFLRNKRFGKKHNEEGLKKTQANNAKAMSTCAEAVKALVRPQVVKPQVPKGPSCKSTRLAFIAHPKLGKRIRSYMRCENQGPRPVLLEDPEKTEQAETGTSTLLFLFGKAVISPPCPEGSLQKQPAFSRSTLSAACACSTGCTPIYLKSNVGCEDPGAVLSTSAGSGDYQPCFKDEAMVAQEIEMHRCCRDVAFTRP</sequence>
<gene>
    <name evidence="1" type="ORF">U0070_020797</name>
</gene>
<dbReference type="Proteomes" id="UP001488838">
    <property type="component" value="Unassembled WGS sequence"/>
</dbReference>
<evidence type="ECO:0008006" key="3">
    <source>
        <dbReference type="Google" id="ProtNLM"/>
    </source>
</evidence>
<comment type="caution">
    <text evidence="1">The sequence shown here is derived from an EMBL/GenBank/DDBJ whole genome shotgun (WGS) entry which is preliminary data.</text>
</comment>